<dbReference type="GO" id="GO:0032259">
    <property type="term" value="P:methylation"/>
    <property type="evidence" value="ECO:0007669"/>
    <property type="project" value="UniProtKB-KW"/>
</dbReference>
<dbReference type="SUPFAM" id="SSF53335">
    <property type="entry name" value="S-adenosyl-L-methionine-dependent methyltransferases"/>
    <property type="match status" value="1"/>
</dbReference>
<protein>
    <recommendedName>
        <fullName evidence="5">O-methyltransferase C-terminal domain-containing protein</fullName>
    </recommendedName>
</protein>
<dbReference type="AlphaFoldDB" id="A0AAV9PF46"/>
<accession>A0AAV9PF46</accession>
<dbReference type="Gene3D" id="3.40.50.150">
    <property type="entry name" value="Vaccinia Virus protein VP39"/>
    <property type="match status" value="1"/>
</dbReference>
<keyword evidence="3" id="KW-0949">S-adenosyl-L-methionine</keyword>
<dbReference type="InterPro" id="IPR036388">
    <property type="entry name" value="WH-like_DNA-bd_sf"/>
</dbReference>
<keyword evidence="1" id="KW-0489">Methyltransferase</keyword>
<dbReference type="PROSITE" id="PS51683">
    <property type="entry name" value="SAM_OMT_II"/>
    <property type="match status" value="1"/>
</dbReference>
<evidence type="ECO:0000313" key="7">
    <source>
        <dbReference type="Proteomes" id="UP001337655"/>
    </source>
</evidence>
<evidence type="ECO:0000259" key="5">
    <source>
        <dbReference type="Pfam" id="PF00891"/>
    </source>
</evidence>
<dbReference type="InterPro" id="IPR036390">
    <property type="entry name" value="WH_DNA-bd_sf"/>
</dbReference>
<dbReference type="PANTHER" id="PTHR43712:SF1">
    <property type="entry name" value="HYPOTHETICAL O-METHYLTRANSFERASE (EUROFUNG)-RELATED"/>
    <property type="match status" value="1"/>
</dbReference>
<dbReference type="Pfam" id="PF00891">
    <property type="entry name" value="Methyltransf_2"/>
    <property type="match status" value="1"/>
</dbReference>
<dbReference type="EMBL" id="JAVRRT010000006">
    <property type="protein sequence ID" value="KAK5170952.1"/>
    <property type="molecule type" value="Genomic_DNA"/>
</dbReference>
<dbReference type="RefSeq" id="XP_064659980.1">
    <property type="nucleotide sequence ID" value="XM_064801350.1"/>
</dbReference>
<dbReference type="Proteomes" id="UP001337655">
    <property type="component" value="Unassembled WGS sequence"/>
</dbReference>
<dbReference type="InterPro" id="IPR016461">
    <property type="entry name" value="COMT-like"/>
</dbReference>
<evidence type="ECO:0000256" key="4">
    <source>
        <dbReference type="PIRSR" id="PIRSR005739-1"/>
    </source>
</evidence>
<keyword evidence="2" id="KW-0808">Transferase</keyword>
<organism evidence="6 7">
    <name type="scientific">Saxophila tyrrhenica</name>
    <dbReference type="NCBI Taxonomy" id="1690608"/>
    <lineage>
        <taxon>Eukaryota</taxon>
        <taxon>Fungi</taxon>
        <taxon>Dikarya</taxon>
        <taxon>Ascomycota</taxon>
        <taxon>Pezizomycotina</taxon>
        <taxon>Dothideomycetes</taxon>
        <taxon>Dothideomycetidae</taxon>
        <taxon>Mycosphaerellales</taxon>
        <taxon>Extremaceae</taxon>
        <taxon>Saxophila</taxon>
    </lineage>
</organism>
<reference evidence="6 7" key="1">
    <citation type="submission" date="2023-08" db="EMBL/GenBank/DDBJ databases">
        <title>Black Yeasts Isolated from many extreme environments.</title>
        <authorList>
            <person name="Coleine C."/>
            <person name="Stajich J.E."/>
            <person name="Selbmann L."/>
        </authorList>
    </citation>
    <scope>NUCLEOTIDE SEQUENCE [LARGE SCALE GENOMIC DNA]</scope>
    <source>
        <strain evidence="6 7">CCFEE 5935</strain>
    </source>
</reference>
<dbReference type="PANTHER" id="PTHR43712">
    <property type="entry name" value="PUTATIVE (AFU_ORTHOLOGUE AFUA_4G14580)-RELATED"/>
    <property type="match status" value="1"/>
</dbReference>
<keyword evidence="7" id="KW-1185">Reference proteome</keyword>
<dbReference type="SUPFAM" id="SSF46785">
    <property type="entry name" value="Winged helix' DNA-binding domain"/>
    <property type="match status" value="1"/>
</dbReference>
<dbReference type="Gene3D" id="1.10.10.10">
    <property type="entry name" value="Winged helix-like DNA-binding domain superfamily/Winged helix DNA-binding domain"/>
    <property type="match status" value="1"/>
</dbReference>
<evidence type="ECO:0000256" key="3">
    <source>
        <dbReference type="ARBA" id="ARBA00022691"/>
    </source>
</evidence>
<sequence>MAPENTANNGGRSFDRIMDDMRQSSFTFKQPADLIILLGYSVNLYAAIRIAVESGIFRVLSASKDPVKASDLSSRLDDVSGGEDDEKKADREEYVIRMCRAVGGMSLLDEIEPGVYQANELTHTLADPGFDLGIRELFDGALGPHSTLSHMTDWGKEKGWTAPERAANGPYQQARGIVGTNTFRHWVQSEPHQLSRLSALMKVIQRDRLNWSEWFPADALFTEGSESGDVPFIVDVGAGLAHDLMGLASRYPDKKVRFVAEDLPSVIAETREEKLDSRIELVEHDFFQAQPIKGAKIYFMHKIMHDWPDFEDVQILTHIRDAMAADSRIFINDCILPDQGSPLLFSAFDLCMFVQLNAKERSETMWKRLISKVGGLEVRKFWQAPEMKGEGIVEVVKV</sequence>
<dbReference type="GO" id="GO:0008171">
    <property type="term" value="F:O-methyltransferase activity"/>
    <property type="evidence" value="ECO:0007669"/>
    <property type="project" value="InterPro"/>
</dbReference>
<proteinExistence type="predicted"/>
<evidence type="ECO:0000313" key="6">
    <source>
        <dbReference type="EMBL" id="KAK5170952.1"/>
    </source>
</evidence>
<evidence type="ECO:0000256" key="2">
    <source>
        <dbReference type="ARBA" id="ARBA00022679"/>
    </source>
</evidence>
<gene>
    <name evidence="6" type="ORF">LTR77_004096</name>
</gene>
<dbReference type="GeneID" id="89925442"/>
<dbReference type="InterPro" id="IPR029063">
    <property type="entry name" value="SAM-dependent_MTases_sf"/>
</dbReference>
<comment type="caution">
    <text evidence="6">The sequence shown here is derived from an EMBL/GenBank/DDBJ whole genome shotgun (WGS) entry which is preliminary data.</text>
</comment>
<feature type="active site" description="Proton acceptor" evidence="4">
    <location>
        <position position="305"/>
    </location>
</feature>
<feature type="domain" description="O-methyltransferase C-terminal" evidence="5">
    <location>
        <begin position="230"/>
        <end position="374"/>
    </location>
</feature>
<name>A0AAV9PF46_9PEZI</name>
<dbReference type="InterPro" id="IPR001077">
    <property type="entry name" value="COMT_C"/>
</dbReference>
<evidence type="ECO:0000256" key="1">
    <source>
        <dbReference type="ARBA" id="ARBA00022603"/>
    </source>
</evidence>